<dbReference type="Proteomes" id="UP000011115">
    <property type="component" value="Unassembled WGS sequence"/>
</dbReference>
<dbReference type="EnsemblPlants" id="PGSC0003DMT400074611">
    <property type="protein sequence ID" value="PGSC0003DMT400074611"/>
    <property type="gene ID" value="PGSC0003DMG401029009"/>
</dbReference>
<name>M1CTY1_SOLTU</name>
<evidence type="ECO:0000313" key="2">
    <source>
        <dbReference type="Proteomes" id="UP000011115"/>
    </source>
</evidence>
<reference evidence="2" key="1">
    <citation type="journal article" date="2011" name="Nature">
        <title>Genome sequence and analysis of the tuber crop potato.</title>
        <authorList>
            <consortium name="The Potato Genome Sequencing Consortium"/>
        </authorList>
    </citation>
    <scope>NUCLEOTIDE SEQUENCE [LARGE SCALE GENOMIC DNA]</scope>
    <source>
        <strain evidence="2">cv. DM1-3 516 R44</strain>
    </source>
</reference>
<protein>
    <submittedName>
        <fullName evidence="1">RNA binding protein</fullName>
    </submittedName>
</protein>
<accession>M1CTY1</accession>
<organism evidence="1 2">
    <name type="scientific">Solanum tuberosum</name>
    <name type="common">Potato</name>
    <dbReference type="NCBI Taxonomy" id="4113"/>
    <lineage>
        <taxon>Eukaryota</taxon>
        <taxon>Viridiplantae</taxon>
        <taxon>Streptophyta</taxon>
        <taxon>Embryophyta</taxon>
        <taxon>Tracheophyta</taxon>
        <taxon>Spermatophyta</taxon>
        <taxon>Magnoliopsida</taxon>
        <taxon>eudicotyledons</taxon>
        <taxon>Gunneridae</taxon>
        <taxon>Pentapetalae</taxon>
        <taxon>asterids</taxon>
        <taxon>lamiids</taxon>
        <taxon>Solanales</taxon>
        <taxon>Solanaceae</taxon>
        <taxon>Solanoideae</taxon>
        <taxon>Solaneae</taxon>
        <taxon>Solanum</taxon>
    </lineage>
</organism>
<reference evidence="1" key="2">
    <citation type="submission" date="2015-06" db="UniProtKB">
        <authorList>
            <consortium name="EnsemblPlants"/>
        </authorList>
    </citation>
    <scope>IDENTIFICATION</scope>
    <source>
        <strain evidence="1">DM1-3 516 R44</strain>
    </source>
</reference>
<dbReference type="ExpressionAtlas" id="M1CTY1">
    <property type="expression patterns" value="baseline"/>
</dbReference>
<dbReference type="Gramene" id="PGSC0003DMT400074611">
    <property type="protein sequence ID" value="PGSC0003DMT400074611"/>
    <property type="gene ID" value="PGSC0003DMG401029009"/>
</dbReference>
<keyword evidence="2" id="KW-1185">Reference proteome</keyword>
<evidence type="ECO:0000313" key="1">
    <source>
        <dbReference type="EnsemblPlants" id="PGSC0003DMT400074609"/>
    </source>
</evidence>
<sequence>MVSVGVVFYDLSFLLSLKVMSSSAKIQHRRGKCLKGYVYMYNARSFACCG</sequence>
<dbReference type="Gramene" id="PGSC0003DMT400074609">
    <property type="protein sequence ID" value="PGSC0003DMT400074609"/>
    <property type="gene ID" value="PGSC0003DMG401029009"/>
</dbReference>
<dbReference type="EnsemblPlants" id="PGSC0003DMT400074609">
    <property type="protein sequence ID" value="PGSC0003DMT400074609"/>
    <property type="gene ID" value="PGSC0003DMG401029009"/>
</dbReference>
<proteinExistence type="predicted"/>
<dbReference type="HOGENOM" id="CLU_3128085_0_0_1"/>
<dbReference type="AlphaFoldDB" id="M1CTY1"/>